<gene>
    <name evidence="8" type="ORF">DC3_33170</name>
</gene>
<comment type="similarity">
    <text evidence="2">Belongs to the CorA metal ion transporter (MIT) (TC 1.A.35) family.</text>
</comment>
<evidence type="ECO:0000256" key="1">
    <source>
        <dbReference type="ARBA" id="ARBA00004141"/>
    </source>
</evidence>
<dbReference type="InterPro" id="IPR047199">
    <property type="entry name" value="CorA-like"/>
</dbReference>
<evidence type="ECO:0000256" key="4">
    <source>
        <dbReference type="ARBA" id="ARBA00022989"/>
    </source>
</evidence>
<feature type="transmembrane region" description="Helical" evidence="7">
    <location>
        <begin position="255"/>
        <end position="274"/>
    </location>
</feature>
<keyword evidence="3 7" id="KW-0812">Transmembrane</keyword>
<dbReference type="GO" id="GO:0046873">
    <property type="term" value="F:metal ion transmembrane transporter activity"/>
    <property type="evidence" value="ECO:0007669"/>
    <property type="project" value="InterPro"/>
</dbReference>
<feature type="transmembrane region" description="Helical" evidence="7">
    <location>
        <begin position="286"/>
        <end position="306"/>
    </location>
</feature>
<keyword evidence="4 7" id="KW-1133">Transmembrane helix</keyword>
<dbReference type="EMBL" id="BJXB01000015">
    <property type="protein sequence ID" value="GEM47682.1"/>
    <property type="molecule type" value="Genomic_DNA"/>
</dbReference>
<keyword evidence="6" id="KW-0175">Coiled coil</keyword>
<dbReference type="Pfam" id="PF01544">
    <property type="entry name" value="CorA"/>
    <property type="match status" value="1"/>
</dbReference>
<comment type="caution">
    <text evidence="8">The sequence shown here is derived from an EMBL/GenBank/DDBJ whole genome shotgun (WGS) entry which is preliminary data.</text>
</comment>
<dbReference type="CDD" id="cd12827">
    <property type="entry name" value="EcCorA_ZntB-like_u2"/>
    <property type="match status" value="1"/>
</dbReference>
<sequence length="312" mass="36240">MLMLEYYRSIGGKLHLVDDYMEGCWINAIAPSLEEIDYLHHEIGIPVDYLNYPLDVDERPRFEKEDDFILFLIQTSFPLGDNSDIPYDTIPLGIIHCQHCIVTVCAQDNPIIQDMKKGMVRYISTAKKNRFTLQLFHRTAQRYLVDLRKINKQVDAVEDQLENSTRNQELLALLKLEKSLVYFKTAIKSNEIMMERVRRDRVFEMYADDQELLDDVIIENQQAIEMTDIATQILASMMGAFASVISNNVNSVMKVMTVATIMVAIPTLITSFYGMNVPIPFQDTHWSFYFVLLIGALAVGILWYFVRRARWW</sequence>
<evidence type="ECO:0000256" key="6">
    <source>
        <dbReference type="SAM" id="Coils"/>
    </source>
</evidence>
<dbReference type="PANTHER" id="PTHR47891:SF2">
    <property type="entry name" value="MAGNESIUM AND COBALT TRANSPORTER"/>
    <property type="match status" value="1"/>
</dbReference>
<keyword evidence="5 7" id="KW-0472">Membrane</keyword>
<evidence type="ECO:0000256" key="5">
    <source>
        <dbReference type="ARBA" id="ARBA00023136"/>
    </source>
</evidence>
<dbReference type="Proteomes" id="UP000321306">
    <property type="component" value="Unassembled WGS sequence"/>
</dbReference>
<accession>A0A511N4B7</accession>
<evidence type="ECO:0000256" key="2">
    <source>
        <dbReference type="ARBA" id="ARBA00009765"/>
    </source>
</evidence>
<dbReference type="InterPro" id="IPR045863">
    <property type="entry name" value="CorA_TM1_TM2"/>
</dbReference>
<dbReference type="AlphaFoldDB" id="A0A511N4B7"/>
<proteinExistence type="inferred from homology"/>
<evidence type="ECO:0000313" key="9">
    <source>
        <dbReference type="Proteomes" id="UP000321306"/>
    </source>
</evidence>
<dbReference type="SUPFAM" id="SSF144083">
    <property type="entry name" value="Magnesium transport protein CorA, transmembrane region"/>
    <property type="match status" value="1"/>
</dbReference>
<dbReference type="InterPro" id="IPR002523">
    <property type="entry name" value="MgTranspt_CorA/ZnTranspt_ZntB"/>
</dbReference>
<feature type="coiled-coil region" evidence="6">
    <location>
        <begin position="140"/>
        <end position="167"/>
    </location>
</feature>
<dbReference type="GO" id="GO:0016020">
    <property type="term" value="C:membrane"/>
    <property type="evidence" value="ECO:0007669"/>
    <property type="project" value="UniProtKB-SubCell"/>
</dbReference>
<evidence type="ECO:0000313" key="8">
    <source>
        <dbReference type="EMBL" id="GEM47682.1"/>
    </source>
</evidence>
<name>A0A511N4B7_DEIC1</name>
<evidence type="ECO:0000256" key="3">
    <source>
        <dbReference type="ARBA" id="ARBA00022692"/>
    </source>
</evidence>
<dbReference type="SUPFAM" id="SSF143865">
    <property type="entry name" value="CorA soluble domain-like"/>
    <property type="match status" value="1"/>
</dbReference>
<dbReference type="Gene3D" id="3.30.460.20">
    <property type="entry name" value="CorA soluble domain-like"/>
    <property type="match status" value="1"/>
</dbReference>
<dbReference type="PANTHER" id="PTHR47891">
    <property type="entry name" value="TRANSPORTER-RELATED"/>
    <property type="match status" value="1"/>
</dbReference>
<evidence type="ECO:0000256" key="7">
    <source>
        <dbReference type="SAM" id="Phobius"/>
    </source>
</evidence>
<organism evidence="8 9">
    <name type="scientific">Deinococcus cellulosilyticus (strain DSM 18568 / NBRC 106333 / KACC 11606 / 5516J-15)</name>
    <dbReference type="NCBI Taxonomy" id="1223518"/>
    <lineage>
        <taxon>Bacteria</taxon>
        <taxon>Thermotogati</taxon>
        <taxon>Deinococcota</taxon>
        <taxon>Deinococci</taxon>
        <taxon>Deinococcales</taxon>
        <taxon>Deinococcaceae</taxon>
        <taxon>Deinococcus</taxon>
    </lineage>
</organism>
<reference evidence="8 9" key="1">
    <citation type="submission" date="2019-07" db="EMBL/GenBank/DDBJ databases">
        <title>Whole genome shotgun sequence of Deinococcus cellulosilyticus NBRC 106333.</title>
        <authorList>
            <person name="Hosoyama A."/>
            <person name="Uohara A."/>
            <person name="Ohji S."/>
            <person name="Ichikawa N."/>
        </authorList>
    </citation>
    <scope>NUCLEOTIDE SEQUENCE [LARGE SCALE GENOMIC DNA]</scope>
    <source>
        <strain evidence="8 9">NBRC 106333</strain>
    </source>
</reference>
<dbReference type="InterPro" id="IPR045861">
    <property type="entry name" value="CorA_cytoplasmic_dom"/>
</dbReference>
<keyword evidence="9" id="KW-1185">Reference proteome</keyword>
<comment type="subcellular location">
    <subcellularLocation>
        <location evidence="1">Membrane</location>
        <topology evidence="1">Multi-pass membrane protein</topology>
    </subcellularLocation>
</comment>
<dbReference type="Gene3D" id="1.20.58.340">
    <property type="entry name" value="Magnesium transport protein CorA, transmembrane region"/>
    <property type="match status" value="2"/>
</dbReference>
<protein>
    <submittedName>
        <fullName evidence="8">Transporter</fullName>
    </submittedName>
</protein>